<dbReference type="Proteomes" id="UP000053859">
    <property type="component" value="Unassembled WGS sequence"/>
</dbReference>
<evidence type="ECO:0000256" key="1">
    <source>
        <dbReference type="SAM" id="Phobius"/>
    </source>
</evidence>
<dbReference type="EMBL" id="DF968410">
    <property type="protein sequence ID" value="GAP52126.1"/>
    <property type="molecule type" value="Genomic_DNA"/>
</dbReference>
<keyword evidence="1" id="KW-0812">Transmembrane</keyword>
<accession>A0A0K8PWF9</accession>
<reference evidence="2" key="1">
    <citation type="journal article" date="2015" name="Genome Announc.">
        <title>Draft Genome Sequence of Thiostrepton-Producing Streptomyces azureus ATCC 14921.</title>
        <authorList>
            <person name="Sakihara K."/>
            <person name="Maeda J."/>
            <person name="Tashiro K."/>
            <person name="Fujino Y."/>
            <person name="Kuhara S."/>
            <person name="Ohshima T."/>
            <person name="Ogata S."/>
            <person name="Doi K."/>
        </authorList>
    </citation>
    <scope>NUCLEOTIDE SEQUENCE [LARGE SCALE GENOMIC DNA]</scope>
    <source>
        <strain evidence="2">ATCC14921</strain>
    </source>
</reference>
<proteinExistence type="predicted"/>
<evidence type="ECO:0000313" key="2">
    <source>
        <dbReference type="EMBL" id="GAP52126.1"/>
    </source>
</evidence>
<feature type="transmembrane region" description="Helical" evidence="1">
    <location>
        <begin position="91"/>
        <end position="113"/>
    </location>
</feature>
<sequence length="118" mass="12322">MSGDVHRSHPDADRSRLLRRAGLAGALLLVRLAALLWFGANAIGAKRCMEDGHGLLVEGGGTSMTERGCEVSVPTTAGRVTGLLPTLRERMAGAALIAGLAGAVPPSICLWLATRRPR</sequence>
<feature type="transmembrane region" description="Helical" evidence="1">
    <location>
        <begin position="21"/>
        <end position="40"/>
    </location>
</feature>
<dbReference type="RefSeq" id="WP_059423062.1">
    <property type="nucleotide sequence ID" value="NZ_DF968410.1"/>
</dbReference>
<keyword evidence="1" id="KW-1133">Transmembrane helix</keyword>
<keyword evidence="1" id="KW-0472">Membrane</keyword>
<organism evidence="2 3">
    <name type="scientific">Streptomyces azureus</name>
    <dbReference type="NCBI Taxonomy" id="146537"/>
    <lineage>
        <taxon>Bacteria</taxon>
        <taxon>Bacillati</taxon>
        <taxon>Actinomycetota</taxon>
        <taxon>Actinomycetes</taxon>
        <taxon>Kitasatosporales</taxon>
        <taxon>Streptomycetaceae</taxon>
        <taxon>Streptomyces</taxon>
    </lineage>
</organism>
<gene>
    <name evidence="2" type="ORF">SAZU_6999</name>
</gene>
<evidence type="ECO:0000313" key="3">
    <source>
        <dbReference type="Proteomes" id="UP000053859"/>
    </source>
</evidence>
<dbReference type="PATRIC" id="fig|146537.3.peg.7365"/>
<dbReference type="OrthoDB" id="9948621at2"/>
<name>A0A0K8PWF9_STRAJ</name>
<dbReference type="AlphaFoldDB" id="A0A0K8PWF9"/>
<keyword evidence="3" id="KW-1185">Reference proteome</keyword>
<protein>
    <submittedName>
        <fullName evidence="2">Uncharacterized protein</fullName>
    </submittedName>
</protein>